<dbReference type="Proteomes" id="UP001055811">
    <property type="component" value="Linkage Group LG01"/>
</dbReference>
<protein>
    <submittedName>
        <fullName evidence="1">Uncharacterized protein</fullName>
    </submittedName>
</protein>
<sequence length="96" mass="10947">MLSELSQDSLIASIVLFNVISYCEKGKKERKEDGVKEVDDGMLVVWCGSNPLTTTKVHHRGFTLSRWLFISQKTHEMSRKKKIGHAPFEDSHGQED</sequence>
<evidence type="ECO:0000313" key="1">
    <source>
        <dbReference type="EMBL" id="KAI3789684.1"/>
    </source>
</evidence>
<evidence type="ECO:0000313" key="2">
    <source>
        <dbReference type="Proteomes" id="UP001055811"/>
    </source>
</evidence>
<comment type="caution">
    <text evidence="1">The sequence shown here is derived from an EMBL/GenBank/DDBJ whole genome shotgun (WGS) entry which is preliminary data.</text>
</comment>
<organism evidence="1 2">
    <name type="scientific">Cichorium intybus</name>
    <name type="common">Chicory</name>
    <dbReference type="NCBI Taxonomy" id="13427"/>
    <lineage>
        <taxon>Eukaryota</taxon>
        <taxon>Viridiplantae</taxon>
        <taxon>Streptophyta</taxon>
        <taxon>Embryophyta</taxon>
        <taxon>Tracheophyta</taxon>
        <taxon>Spermatophyta</taxon>
        <taxon>Magnoliopsida</taxon>
        <taxon>eudicotyledons</taxon>
        <taxon>Gunneridae</taxon>
        <taxon>Pentapetalae</taxon>
        <taxon>asterids</taxon>
        <taxon>campanulids</taxon>
        <taxon>Asterales</taxon>
        <taxon>Asteraceae</taxon>
        <taxon>Cichorioideae</taxon>
        <taxon>Cichorieae</taxon>
        <taxon>Cichoriinae</taxon>
        <taxon>Cichorium</taxon>
    </lineage>
</organism>
<reference evidence="1 2" key="2">
    <citation type="journal article" date="2022" name="Mol. Ecol. Resour.">
        <title>The genomes of chicory, endive, great burdock and yacon provide insights into Asteraceae paleo-polyploidization history and plant inulin production.</title>
        <authorList>
            <person name="Fan W."/>
            <person name="Wang S."/>
            <person name="Wang H."/>
            <person name="Wang A."/>
            <person name="Jiang F."/>
            <person name="Liu H."/>
            <person name="Zhao H."/>
            <person name="Xu D."/>
            <person name="Zhang Y."/>
        </authorList>
    </citation>
    <scope>NUCLEOTIDE SEQUENCE [LARGE SCALE GENOMIC DNA]</scope>
    <source>
        <strain evidence="2">cv. Punajuju</strain>
        <tissue evidence="1">Leaves</tissue>
    </source>
</reference>
<dbReference type="EMBL" id="CM042009">
    <property type="protein sequence ID" value="KAI3789684.1"/>
    <property type="molecule type" value="Genomic_DNA"/>
</dbReference>
<proteinExistence type="predicted"/>
<name>A0ACB9H1E0_CICIN</name>
<accession>A0ACB9H1E0</accession>
<keyword evidence="2" id="KW-1185">Reference proteome</keyword>
<reference evidence="2" key="1">
    <citation type="journal article" date="2022" name="Mol. Ecol. Resour.">
        <title>The genomes of chicory, endive, great burdock and yacon provide insights into Asteraceae palaeo-polyploidization history and plant inulin production.</title>
        <authorList>
            <person name="Fan W."/>
            <person name="Wang S."/>
            <person name="Wang H."/>
            <person name="Wang A."/>
            <person name="Jiang F."/>
            <person name="Liu H."/>
            <person name="Zhao H."/>
            <person name="Xu D."/>
            <person name="Zhang Y."/>
        </authorList>
    </citation>
    <scope>NUCLEOTIDE SEQUENCE [LARGE SCALE GENOMIC DNA]</scope>
    <source>
        <strain evidence="2">cv. Punajuju</strain>
    </source>
</reference>
<gene>
    <name evidence="1" type="ORF">L2E82_02487</name>
</gene>